<dbReference type="Pfam" id="PF02353">
    <property type="entry name" value="CMAS"/>
    <property type="match status" value="1"/>
</dbReference>
<dbReference type="Proteomes" id="UP001139104">
    <property type="component" value="Unassembled WGS sequence"/>
</dbReference>
<dbReference type="Gene3D" id="3.40.50.150">
    <property type="entry name" value="Vaccinia Virus protein VP39"/>
    <property type="match status" value="1"/>
</dbReference>
<reference evidence="6" key="1">
    <citation type="journal article" date="2022" name="ISME J.">
        <title>Identification of active gaseous-alkane degraders at natural gas seeps.</title>
        <authorList>
            <person name="Farhan Ul Haque M."/>
            <person name="Hernandez M."/>
            <person name="Crombie A.T."/>
            <person name="Murrell J.C."/>
        </authorList>
    </citation>
    <scope>NUCLEOTIDE SEQUENCE</scope>
    <source>
        <strain evidence="6">PC2</strain>
    </source>
</reference>
<proteinExistence type="inferred from homology"/>
<keyword evidence="5" id="KW-0443">Lipid metabolism</keyword>
<keyword evidence="4" id="KW-0949">S-adenosyl-L-methionine</keyword>
<dbReference type="PANTHER" id="PTHR43667:SF2">
    <property type="entry name" value="FATTY ACID C-METHYL TRANSFERASE"/>
    <property type="match status" value="1"/>
</dbReference>
<dbReference type="CDD" id="cd02440">
    <property type="entry name" value="AdoMet_MTases"/>
    <property type="match status" value="1"/>
</dbReference>
<accession>A0ABS9Z8T8</accession>
<comment type="similarity">
    <text evidence="1">Belongs to the CFA/CMAS family.</text>
</comment>
<keyword evidence="7" id="KW-1185">Reference proteome</keyword>
<organism evidence="6 7">
    <name type="scientific">Candidatus Rhodoblastus alkanivorans</name>
    <dbReference type="NCBI Taxonomy" id="2954117"/>
    <lineage>
        <taxon>Bacteria</taxon>
        <taxon>Pseudomonadati</taxon>
        <taxon>Pseudomonadota</taxon>
        <taxon>Alphaproteobacteria</taxon>
        <taxon>Hyphomicrobiales</taxon>
        <taxon>Rhodoblastaceae</taxon>
        <taxon>Rhodoblastus</taxon>
    </lineage>
</organism>
<dbReference type="InterPro" id="IPR029063">
    <property type="entry name" value="SAM-dependent_MTases_sf"/>
</dbReference>
<gene>
    <name evidence="6" type="ORF">K2U94_12680</name>
</gene>
<keyword evidence="3" id="KW-0808">Transferase</keyword>
<name>A0ABS9Z8T8_9HYPH</name>
<evidence type="ECO:0000256" key="3">
    <source>
        <dbReference type="ARBA" id="ARBA00022679"/>
    </source>
</evidence>
<evidence type="ECO:0000256" key="4">
    <source>
        <dbReference type="ARBA" id="ARBA00022691"/>
    </source>
</evidence>
<dbReference type="EMBL" id="JAIVFP010000001">
    <property type="protein sequence ID" value="MCI4683612.1"/>
    <property type="molecule type" value="Genomic_DNA"/>
</dbReference>
<dbReference type="InterPro" id="IPR050723">
    <property type="entry name" value="CFA/CMAS"/>
</dbReference>
<comment type="caution">
    <text evidence="6">The sequence shown here is derived from an EMBL/GenBank/DDBJ whole genome shotgun (WGS) entry which is preliminary data.</text>
</comment>
<dbReference type="PIRSF" id="PIRSF003085">
    <property type="entry name" value="CMAS"/>
    <property type="match status" value="1"/>
</dbReference>
<evidence type="ECO:0000313" key="6">
    <source>
        <dbReference type="EMBL" id="MCI4683612.1"/>
    </source>
</evidence>
<evidence type="ECO:0000256" key="2">
    <source>
        <dbReference type="ARBA" id="ARBA00022603"/>
    </source>
</evidence>
<dbReference type="PANTHER" id="PTHR43667">
    <property type="entry name" value="CYCLOPROPANE-FATTY-ACYL-PHOSPHOLIPID SYNTHASE"/>
    <property type="match status" value="1"/>
</dbReference>
<protein>
    <submittedName>
        <fullName evidence="6">Cyclopropane-fatty-acyl-phospholipid synthase family protein</fullName>
    </submittedName>
</protein>
<evidence type="ECO:0000256" key="5">
    <source>
        <dbReference type="ARBA" id="ARBA00023098"/>
    </source>
</evidence>
<dbReference type="SUPFAM" id="SSF53335">
    <property type="entry name" value="S-adenosyl-L-methionine-dependent methyltransferases"/>
    <property type="match status" value="1"/>
</dbReference>
<dbReference type="InterPro" id="IPR003333">
    <property type="entry name" value="CMAS"/>
</dbReference>
<dbReference type="RefSeq" id="WP_243067555.1">
    <property type="nucleotide sequence ID" value="NZ_JAIVFK010000009.1"/>
</dbReference>
<sequence>MTQVSAFDMDDVASRAWFRAHPLVFVLRRLLDRLQAGRLSVRLPSGARIDAAGAAPGPEAALHIQDWRAFRRLLLRGDIGFAEGYVAGDWTSPDLVALIRLAAANSPAMGHVAAGASLHRLSNFFLHRARKNSRRGSRRNIMSHYDLGNDFFRLWLDETMLYSSGLWDEATVSLEQAQGKKLARIGRWLDLEGGENILEIGCGWGALAAHLAQAGAGHILGLTLSPAQLSFARERLARERLDSAVELRLQDYRDVSGAFDRVVSIEMIEAVGEAYWPRYFKKIAEALKPGGKALIQAITIDEARFEDYRARPDFIQRHIFPGGFLPTRSVIAEQAARAGLRLAGAESFGLSYARTLAEWRHRFEKRWADIEALGFDAKFRRLWTYYLCYCEAGFLEQATDVGFFLLEKSGDPS</sequence>
<keyword evidence="2" id="KW-0489">Methyltransferase</keyword>
<evidence type="ECO:0000313" key="7">
    <source>
        <dbReference type="Proteomes" id="UP001139104"/>
    </source>
</evidence>
<evidence type="ECO:0000256" key="1">
    <source>
        <dbReference type="ARBA" id="ARBA00010815"/>
    </source>
</evidence>